<proteinExistence type="predicted"/>
<accession>A0A0K2UGC0</accession>
<dbReference type="AlphaFoldDB" id="A0A0K2UGC0"/>
<sequence>MRITFGTWRTCERGAILSQHVVTLRIVGLQPWQNGVPKHLIVGLLADFLMGDQLRYYIADRNRNRRKKCNPINLYKMTYQLISLKST</sequence>
<name>A0A0K2UGC0_LEPSM</name>
<evidence type="ECO:0000313" key="1">
    <source>
        <dbReference type="EMBL" id="CDW37120.1"/>
    </source>
</evidence>
<protein>
    <submittedName>
        <fullName evidence="1">Uncharacterized protein</fullName>
    </submittedName>
</protein>
<organism evidence="1">
    <name type="scientific">Lepeophtheirus salmonis</name>
    <name type="common">Salmon louse</name>
    <name type="synonym">Caligus salmonis</name>
    <dbReference type="NCBI Taxonomy" id="72036"/>
    <lineage>
        <taxon>Eukaryota</taxon>
        <taxon>Metazoa</taxon>
        <taxon>Ecdysozoa</taxon>
        <taxon>Arthropoda</taxon>
        <taxon>Crustacea</taxon>
        <taxon>Multicrustacea</taxon>
        <taxon>Hexanauplia</taxon>
        <taxon>Copepoda</taxon>
        <taxon>Siphonostomatoida</taxon>
        <taxon>Caligidae</taxon>
        <taxon>Lepeophtheirus</taxon>
    </lineage>
</organism>
<reference evidence="1" key="1">
    <citation type="submission" date="2014-05" db="EMBL/GenBank/DDBJ databases">
        <authorList>
            <person name="Chronopoulou M."/>
        </authorList>
    </citation>
    <scope>NUCLEOTIDE SEQUENCE</scope>
    <source>
        <tissue evidence="1">Whole organism</tissue>
    </source>
</reference>
<dbReference type="EMBL" id="HACA01019759">
    <property type="protein sequence ID" value="CDW37120.1"/>
    <property type="molecule type" value="Transcribed_RNA"/>
</dbReference>